<protein>
    <recommendedName>
        <fullName evidence="6">MRG domain-containing protein</fullName>
    </recommendedName>
</protein>
<accession>E4XFB5</accession>
<dbReference type="Pfam" id="PF05712">
    <property type="entry name" value="MRG"/>
    <property type="match status" value="1"/>
</dbReference>
<dbReference type="AlphaFoldDB" id="E4XFB5"/>
<dbReference type="EMBL" id="FN653044">
    <property type="protein sequence ID" value="CBY24303.1"/>
    <property type="molecule type" value="Genomic_DNA"/>
</dbReference>
<dbReference type="PANTHER" id="PTHR10880">
    <property type="entry name" value="MORTALITY FACTOR 4-LIKE PROTEIN"/>
    <property type="match status" value="1"/>
</dbReference>
<dbReference type="OrthoDB" id="6362933at2759"/>
<dbReference type="InParanoid" id="E4XFB5"/>
<keyword evidence="3" id="KW-0805">Transcription regulation</keyword>
<dbReference type="GO" id="GO:0005634">
    <property type="term" value="C:nucleus"/>
    <property type="evidence" value="ECO:0007669"/>
    <property type="project" value="UniProtKB-SubCell"/>
</dbReference>
<evidence type="ECO:0000256" key="4">
    <source>
        <dbReference type="ARBA" id="ARBA00023163"/>
    </source>
</evidence>
<organism evidence="7">
    <name type="scientific">Oikopleura dioica</name>
    <name type="common">Tunicate</name>
    <dbReference type="NCBI Taxonomy" id="34765"/>
    <lineage>
        <taxon>Eukaryota</taxon>
        <taxon>Metazoa</taxon>
        <taxon>Chordata</taxon>
        <taxon>Tunicata</taxon>
        <taxon>Appendicularia</taxon>
        <taxon>Copelata</taxon>
        <taxon>Oikopleuridae</taxon>
        <taxon>Oikopleura</taxon>
    </lineage>
</organism>
<dbReference type="InterPro" id="IPR038217">
    <property type="entry name" value="MRG_C_sf"/>
</dbReference>
<evidence type="ECO:0000256" key="3">
    <source>
        <dbReference type="ARBA" id="ARBA00023015"/>
    </source>
</evidence>
<dbReference type="InterPro" id="IPR026541">
    <property type="entry name" value="MRG_dom"/>
</dbReference>
<gene>
    <name evidence="7" type="ORF">GSOID_T00009656001</name>
</gene>
<proteinExistence type="predicted"/>
<evidence type="ECO:0000256" key="2">
    <source>
        <dbReference type="ARBA" id="ARBA00022853"/>
    </source>
</evidence>
<dbReference type="GO" id="GO:0006355">
    <property type="term" value="P:regulation of DNA-templated transcription"/>
    <property type="evidence" value="ECO:0007669"/>
    <property type="project" value="InterPro"/>
</dbReference>
<evidence type="ECO:0000256" key="1">
    <source>
        <dbReference type="ARBA" id="ARBA00004123"/>
    </source>
</evidence>
<dbReference type="GO" id="GO:0000123">
    <property type="term" value="C:histone acetyltransferase complex"/>
    <property type="evidence" value="ECO:0007669"/>
    <property type="project" value="TreeGrafter"/>
</dbReference>
<keyword evidence="4" id="KW-0804">Transcription</keyword>
<evidence type="ECO:0000256" key="5">
    <source>
        <dbReference type="ARBA" id="ARBA00023242"/>
    </source>
</evidence>
<dbReference type="PANTHER" id="PTHR10880:SF15">
    <property type="entry name" value="MSL COMPLEX SUBUNIT 3"/>
    <property type="match status" value="1"/>
</dbReference>
<keyword evidence="5" id="KW-0539">Nucleus</keyword>
<evidence type="ECO:0000259" key="6">
    <source>
        <dbReference type="Pfam" id="PF05712"/>
    </source>
</evidence>
<evidence type="ECO:0000313" key="7">
    <source>
        <dbReference type="EMBL" id="CBY24303.1"/>
    </source>
</evidence>
<keyword evidence="8" id="KW-1185">Reference proteome</keyword>
<comment type="subcellular location">
    <subcellularLocation>
        <location evidence="1">Nucleus</location>
    </subcellularLocation>
</comment>
<dbReference type="Gene3D" id="1.10.274.30">
    <property type="entry name" value="MRG domain"/>
    <property type="match status" value="1"/>
</dbReference>
<name>E4XFB5_OIKDI</name>
<sequence length="129" mass="15235">MKEKNHEEGELDGIEKYFNTALGNSLLYKFERPAYADYLSSVRQEDESGSVYPRAAAEPIDLFGYPHLIRFLINFNEKVSDLQPKVDEETIHIYVQKLQKLANYLSKYEGHYHRLEEYANTAPEYHRRM</sequence>
<dbReference type="GO" id="GO:0006325">
    <property type="term" value="P:chromatin organization"/>
    <property type="evidence" value="ECO:0007669"/>
    <property type="project" value="UniProtKB-KW"/>
</dbReference>
<feature type="domain" description="MRG" evidence="6">
    <location>
        <begin position="11"/>
        <end position="119"/>
    </location>
</feature>
<evidence type="ECO:0000313" key="8">
    <source>
        <dbReference type="Proteomes" id="UP000001307"/>
    </source>
</evidence>
<dbReference type="InterPro" id="IPR008676">
    <property type="entry name" value="MRG"/>
</dbReference>
<reference evidence="7" key="1">
    <citation type="journal article" date="2010" name="Science">
        <title>Plasticity of animal genome architecture unmasked by rapid evolution of a pelagic tunicate.</title>
        <authorList>
            <person name="Denoeud F."/>
            <person name="Henriet S."/>
            <person name="Mungpakdee S."/>
            <person name="Aury J.M."/>
            <person name="Da Silva C."/>
            <person name="Brinkmann H."/>
            <person name="Mikhaleva J."/>
            <person name="Olsen L.C."/>
            <person name="Jubin C."/>
            <person name="Canestro C."/>
            <person name="Bouquet J.M."/>
            <person name="Danks G."/>
            <person name="Poulain J."/>
            <person name="Campsteijn C."/>
            <person name="Adamski M."/>
            <person name="Cross I."/>
            <person name="Yadetie F."/>
            <person name="Muffato M."/>
            <person name="Louis A."/>
            <person name="Butcher S."/>
            <person name="Tsagkogeorga G."/>
            <person name="Konrad A."/>
            <person name="Singh S."/>
            <person name="Jensen M.F."/>
            <person name="Cong E.H."/>
            <person name="Eikeseth-Otteraa H."/>
            <person name="Noel B."/>
            <person name="Anthouard V."/>
            <person name="Porcel B.M."/>
            <person name="Kachouri-Lafond R."/>
            <person name="Nishino A."/>
            <person name="Ugolini M."/>
            <person name="Chourrout P."/>
            <person name="Nishida H."/>
            <person name="Aasland R."/>
            <person name="Huzurbazar S."/>
            <person name="Westhof E."/>
            <person name="Delsuc F."/>
            <person name="Lehrach H."/>
            <person name="Reinhardt R."/>
            <person name="Weissenbach J."/>
            <person name="Roy S.W."/>
            <person name="Artiguenave F."/>
            <person name="Postlethwait J.H."/>
            <person name="Manak J.R."/>
            <person name="Thompson E.M."/>
            <person name="Jaillon O."/>
            <person name="Du Pasquier L."/>
            <person name="Boudinot P."/>
            <person name="Liberles D.A."/>
            <person name="Volff J.N."/>
            <person name="Philippe H."/>
            <person name="Lenhard B."/>
            <person name="Roest Crollius H."/>
            <person name="Wincker P."/>
            <person name="Chourrout D."/>
        </authorList>
    </citation>
    <scope>NUCLEOTIDE SEQUENCE [LARGE SCALE GENOMIC DNA]</scope>
</reference>
<dbReference type="PROSITE" id="PS51640">
    <property type="entry name" value="MRG"/>
    <property type="match status" value="1"/>
</dbReference>
<dbReference type="Proteomes" id="UP000001307">
    <property type="component" value="Unassembled WGS sequence"/>
</dbReference>
<keyword evidence="2" id="KW-0156">Chromatin regulator</keyword>